<feature type="region of interest" description="Disordered" evidence="1">
    <location>
        <begin position="238"/>
        <end position="305"/>
    </location>
</feature>
<evidence type="ECO:0000313" key="3">
    <source>
        <dbReference type="Proteomes" id="UP000614601"/>
    </source>
</evidence>
<comment type="caution">
    <text evidence="2">The sequence shown here is derived from an EMBL/GenBank/DDBJ whole genome shotgun (WGS) entry which is preliminary data.</text>
</comment>
<dbReference type="EMBL" id="CAJFCW020000001">
    <property type="protein sequence ID" value="CAG9084747.1"/>
    <property type="molecule type" value="Genomic_DNA"/>
</dbReference>
<protein>
    <submittedName>
        <fullName evidence="2">Uncharacterized protein</fullName>
    </submittedName>
</protein>
<dbReference type="Proteomes" id="UP000614601">
    <property type="component" value="Unassembled WGS sequence"/>
</dbReference>
<accession>A0A811JVE0</accession>
<dbReference type="OrthoDB" id="10439053at2759"/>
<feature type="region of interest" description="Disordered" evidence="1">
    <location>
        <begin position="1"/>
        <end position="39"/>
    </location>
</feature>
<organism evidence="2 3">
    <name type="scientific">Bursaphelenchus okinawaensis</name>
    <dbReference type="NCBI Taxonomy" id="465554"/>
    <lineage>
        <taxon>Eukaryota</taxon>
        <taxon>Metazoa</taxon>
        <taxon>Ecdysozoa</taxon>
        <taxon>Nematoda</taxon>
        <taxon>Chromadorea</taxon>
        <taxon>Rhabditida</taxon>
        <taxon>Tylenchina</taxon>
        <taxon>Tylenchomorpha</taxon>
        <taxon>Aphelenchoidea</taxon>
        <taxon>Aphelenchoididae</taxon>
        <taxon>Bursaphelenchus</taxon>
    </lineage>
</organism>
<name>A0A811JVE0_9BILA</name>
<feature type="compositionally biased region" description="Polar residues" evidence="1">
    <location>
        <begin position="279"/>
        <end position="299"/>
    </location>
</feature>
<evidence type="ECO:0000256" key="1">
    <source>
        <dbReference type="SAM" id="MobiDB-lite"/>
    </source>
</evidence>
<dbReference type="EMBL" id="CAJFDH010000001">
    <property type="protein sequence ID" value="CAD5207202.1"/>
    <property type="molecule type" value="Genomic_DNA"/>
</dbReference>
<sequence>MPGKAKEIVKTEEDAAQSTSSPTSSPWTGRTRGKKLPESVLNELTAPEEEMEEEEFVVNEDEIVEMPELAETGIYTPIKVCQGPKHPTLLYLSKVKPDYIYRFIFKCYQGEMKIYKCMECELMKRRHFPNANRELQERLVVPWLFYKEGYFDVDPDVVQHCCTMFEETDLIKYRKLNMLRDKVQFQSEPVDDDEDVDVSTDFNQTSATQDLTLFNATVDANCSLETLFNLAGNSSKSTAFPKKTTDVNVEEGKGQKTNDKSAESQSKPVSEGKEKTSESAKSQEGQKKSTGNQESTETLESAFAKKETYDNPRRLRYRSERFANVVYEFIRRSKGDKYGATYRCMSCNNQRMAMSQSEHLAVLPQVPIIRWRNGFFLSDPDELDHFCQSQLNSDDIDVEMLDSHDYEGLRPVKPHIMSIFFPAIIKSQPARKATIYMYESRKVEDAVYEFVYLHENKCHQVFQCVGCKDTKLYHMNLGEPGPFPSVPTINVIRKNFLSDPDELKHFCLIPGEYEKQVEKLKEKEKKDKAKALKRKMEAEASTSKEDEDGTPKSERWPAVEGISLHGKHPLYMYSSTKLPDTVWQFSFKSLNQNDVTYKCTRCDGIKRELLKADKDLKLVIPTIRIRAGHFLTDPDDLQHFCGNKTEPREGTFVKQVVLKIVKEQRVCPRTLNEARAAIRYELQQASIKEEDFRYDLAVDYFSEVRQKSLARRLRRNMQEHEAPMLGTYQDEPHFSMHSKVGDYLIENANRPNAHIIRPQPYRQDRLAPYVHKNPGYNKHGRYYDIDDNMVLERYINEDGQQVVVVRGDDERLLDEEIDVVEEEFEVPYDEQYVEQYIDVKPDLTETTQKPSGAPSPKRQKVDN</sequence>
<dbReference type="AlphaFoldDB" id="A0A811JVE0"/>
<dbReference type="Proteomes" id="UP000783686">
    <property type="component" value="Unassembled WGS sequence"/>
</dbReference>
<keyword evidence="3" id="KW-1185">Reference proteome</keyword>
<feature type="region of interest" description="Disordered" evidence="1">
    <location>
        <begin position="839"/>
        <end position="863"/>
    </location>
</feature>
<feature type="compositionally biased region" description="Basic and acidic residues" evidence="1">
    <location>
        <begin position="250"/>
        <end position="262"/>
    </location>
</feature>
<proteinExistence type="predicted"/>
<gene>
    <name evidence="2" type="ORF">BOKJ2_LOCUS1886</name>
</gene>
<feature type="compositionally biased region" description="Basic and acidic residues" evidence="1">
    <location>
        <begin position="1"/>
        <end position="13"/>
    </location>
</feature>
<feature type="region of interest" description="Disordered" evidence="1">
    <location>
        <begin position="531"/>
        <end position="555"/>
    </location>
</feature>
<evidence type="ECO:0000313" key="2">
    <source>
        <dbReference type="EMBL" id="CAD5207202.1"/>
    </source>
</evidence>
<reference evidence="2" key="1">
    <citation type="submission" date="2020-09" db="EMBL/GenBank/DDBJ databases">
        <authorList>
            <person name="Kikuchi T."/>
        </authorList>
    </citation>
    <scope>NUCLEOTIDE SEQUENCE</scope>
    <source>
        <strain evidence="2">SH1</strain>
    </source>
</reference>